<dbReference type="Proteomes" id="UP001054945">
    <property type="component" value="Unassembled WGS sequence"/>
</dbReference>
<accession>A0AAV4N7W4</accession>
<gene>
    <name evidence="1" type="ORF">CEXT_808271</name>
</gene>
<reference evidence="1 2" key="1">
    <citation type="submission" date="2021-06" db="EMBL/GenBank/DDBJ databases">
        <title>Caerostris extrusa draft genome.</title>
        <authorList>
            <person name="Kono N."/>
            <person name="Arakawa K."/>
        </authorList>
    </citation>
    <scope>NUCLEOTIDE SEQUENCE [LARGE SCALE GENOMIC DNA]</scope>
</reference>
<evidence type="ECO:0000313" key="1">
    <source>
        <dbReference type="EMBL" id="GIX80611.1"/>
    </source>
</evidence>
<evidence type="ECO:0008006" key="3">
    <source>
        <dbReference type="Google" id="ProtNLM"/>
    </source>
</evidence>
<comment type="caution">
    <text evidence="1">The sequence shown here is derived from an EMBL/GenBank/DDBJ whole genome shotgun (WGS) entry which is preliminary data.</text>
</comment>
<proteinExistence type="predicted"/>
<evidence type="ECO:0000313" key="2">
    <source>
        <dbReference type="Proteomes" id="UP001054945"/>
    </source>
</evidence>
<name>A0AAV4N7W4_CAEEX</name>
<dbReference type="EMBL" id="BPLR01020611">
    <property type="protein sequence ID" value="GIX80611.1"/>
    <property type="molecule type" value="Genomic_DNA"/>
</dbReference>
<dbReference type="AlphaFoldDB" id="A0AAV4N7W4"/>
<organism evidence="1 2">
    <name type="scientific">Caerostris extrusa</name>
    <name type="common">Bark spider</name>
    <name type="synonym">Caerostris bankana</name>
    <dbReference type="NCBI Taxonomy" id="172846"/>
    <lineage>
        <taxon>Eukaryota</taxon>
        <taxon>Metazoa</taxon>
        <taxon>Ecdysozoa</taxon>
        <taxon>Arthropoda</taxon>
        <taxon>Chelicerata</taxon>
        <taxon>Arachnida</taxon>
        <taxon>Araneae</taxon>
        <taxon>Araneomorphae</taxon>
        <taxon>Entelegynae</taxon>
        <taxon>Araneoidea</taxon>
        <taxon>Araneidae</taxon>
        <taxon>Caerostris</taxon>
    </lineage>
</organism>
<sequence length="83" mass="9361">MNSDPGVIVEGPFAKTKKKLEDPNLLKVVFVAWLPAHERRQQLKVGNPFALLHEDCTSSIQNLVETIEHIRSEVLRDSVWGLA</sequence>
<protein>
    <recommendedName>
        <fullName evidence="3">ADF-H domain-containing protein</fullName>
    </recommendedName>
</protein>
<keyword evidence="2" id="KW-1185">Reference proteome</keyword>